<feature type="domain" description="ABC transporter" evidence="5">
    <location>
        <begin position="10"/>
        <end position="242"/>
    </location>
</feature>
<proteinExistence type="inferred from homology"/>
<dbReference type="GO" id="GO:0016887">
    <property type="term" value="F:ATP hydrolysis activity"/>
    <property type="evidence" value="ECO:0007669"/>
    <property type="project" value="InterPro"/>
</dbReference>
<dbReference type="PANTHER" id="PTHR42788:SF13">
    <property type="entry name" value="ALIPHATIC SULFONATES IMPORT ATP-BINDING PROTEIN SSUB"/>
    <property type="match status" value="1"/>
</dbReference>
<evidence type="ECO:0000256" key="1">
    <source>
        <dbReference type="ARBA" id="ARBA00005417"/>
    </source>
</evidence>
<dbReference type="InterPro" id="IPR003593">
    <property type="entry name" value="AAA+_ATPase"/>
</dbReference>
<keyword evidence="7" id="KW-1185">Reference proteome</keyword>
<dbReference type="AlphaFoldDB" id="A0A5C8PJN7"/>
<dbReference type="PANTHER" id="PTHR42788">
    <property type="entry name" value="TAURINE IMPORT ATP-BINDING PROTEIN-RELATED"/>
    <property type="match status" value="1"/>
</dbReference>
<dbReference type="InterPro" id="IPR003439">
    <property type="entry name" value="ABC_transporter-like_ATP-bd"/>
</dbReference>
<dbReference type="InterPro" id="IPR027417">
    <property type="entry name" value="P-loop_NTPase"/>
</dbReference>
<dbReference type="RefSeq" id="WP_147848988.1">
    <property type="nucleotide sequence ID" value="NZ_VDUZ01000025.1"/>
</dbReference>
<dbReference type="InterPro" id="IPR017871">
    <property type="entry name" value="ABC_transporter-like_CS"/>
</dbReference>
<dbReference type="SMART" id="SM00382">
    <property type="entry name" value="AAA"/>
    <property type="match status" value="1"/>
</dbReference>
<dbReference type="InterPro" id="IPR050166">
    <property type="entry name" value="ABC_transporter_ATP-bind"/>
</dbReference>
<dbReference type="Gene3D" id="3.40.50.300">
    <property type="entry name" value="P-loop containing nucleotide triphosphate hydrolases"/>
    <property type="match status" value="1"/>
</dbReference>
<evidence type="ECO:0000256" key="3">
    <source>
        <dbReference type="ARBA" id="ARBA00022741"/>
    </source>
</evidence>
<dbReference type="PROSITE" id="PS50893">
    <property type="entry name" value="ABC_TRANSPORTER_2"/>
    <property type="match status" value="1"/>
</dbReference>
<evidence type="ECO:0000256" key="2">
    <source>
        <dbReference type="ARBA" id="ARBA00022448"/>
    </source>
</evidence>
<dbReference type="CDD" id="cd03293">
    <property type="entry name" value="ABC_NrtD_SsuB_transporters"/>
    <property type="match status" value="1"/>
</dbReference>
<comment type="caution">
    <text evidence="6">The sequence shown here is derived from an EMBL/GenBank/DDBJ whole genome shotgun (WGS) entry which is preliminary data.</text>
</comment>
<evidence type="ECO:0000256" key="4">
    <source>
        <dbReference type="ARBA" id="ARBA00022840"/>
    </source>
</evidence>
<keyword evidence="2" id="KW-0813">Transport</keyword>
<protein>
    <submittedName>
        <fullName evidence="6">ABC transporter ATP-binding protein</fullName>
    </submittedName>
</protein>
<sequence length="265" mass="29800">MTGQADAPHISVDHVNKRFQTASRAQLQALKDVSFAATRGEFISIVGPSGCGKSTLLYIVAGLLDASDGTVTVDDERVTGPSPERGVVLQNFSIFPWRRVIDNVAYGPEMRGASRQERRRIARQYLETVGLGEFAEYFPRELSGGMKQRIAIAQMLACNPSIFLMDEPFGALDALTREVLQEQLLRLWERDRKTVLFVTHSIDEAVLLSDRVIVMATRPGRIKEIVPIDLPRPRRAEEIRALPQFGTLRRHIWASIRAETLEMMQ</sequence>
<keyword evidence="4 6" id="KW-0067">ATP-binding</keyword>
<evidence type="ECO:0000313" key="7">
    <source>
        <dbReference type="Proteomes" id="UP000321638"/>
    </source>
</evidence>
<reference evidence="6 7" key="1">
    <citation type="submission" date="2019-06" db="EMBL/GenBank/DDBJ databases">
        <title>New taxonomy in bacterial strain CC-CFT640, isolated from vineyard.</title>
        <authorList>
            <person name="Lin S.-Y."/>
            <person name="Tsai C.-F."/>
            <person name="Young C.-C."/>
        </authorList>
    </citation>
    <scope>NUCLEOTIDE SEQUENCE [LARGE SCALE GENOMIC DNA]</scope>
    <source>
        <strain evidence="6 7">CC-CFT640</strain>
    </source>
</reference>
<name>A0A5C8PJN7_9HYPH</name>
<comment type="similarity">
    <text evidence="1">Belongs to the ABC transporter superfamily.</text>
</comment>
<keyword evidence="3" id="KW-0547">Nucleotide-binding</keyword>
<dbReference type="Proteomes" id="UP000321638">
    <property type="component" value="Unassembled WGS sequence"/>
</dbReference>
<gene>
    <name evidence="6" type="ORF">FHP25_21280</name>
</gene>
<dbReference type="Pfam" id="PF00005">
    <property type="entry name" value="ABC_tran"/>
    <property type="match status" value="1"/>
</dbReference>
<accession>A0A5C8PJN7</accession>
<dbReference type="OrthoDB" id="7336028at2"/>
<dbReference type="PROSITE" id="PS00211">
    <property type="entry name" value="ABC_TRANSPORTER_1"/>
    <property type="match status" value="1"/>
</dbReference>
<organism evidence="6 7">
    <name type="scientific">Vineibacter terrae</name>
    <dbReference type="NCBI Taxonomy" id="2586908"/>
    <lineage>
        <taxon>Bacteria</taxon>
        <taxon>Pseudomonadati</taxon>
        <taxon>Pseudomonadota</taxon>
        <taxon>Alphaproteobacteria</taxon>
        <taxon>Hyphomicrobiales</taxon>
        <taxon>Vineibacter</taxon>
    </lineage>
</organism>
<dbReference type="GO" id="GO:0005524">
    <property type="term" value="F:ATP binding"/>
    <property type="evidence" value="ECO:0007669"/>
    <property type="project" value="UniProtKB-KW"/>
</dbReference>
<evidence type="ECO:0000259" key="5">
    <source>
        <dbReference type="PROSITE" id="PS50893"/>
    </source>
</evidence>
<dbReference type="EMBL" id="VDUZ01000025">
    <property type="protein sequence ID" value="TXL73466.1"/>
    <property type="molecule type" value="Genomic_DNA"/>
</dbReference>
<dbReference type="SUPFAM" id="SSF52540">
    <property type="entry name" value="P-loop containing nucleoside triphosphate hydrolases"/>
    <property type="match status" value="1"/>
</dbReference>
<evidence type="ECO:0000313" key="6">
    <source>
        <dbReference type="EMBL" id="TXL73466.1"/>
    </source>
</evidence>